<dbReference type="Pfam" id="PF13738">
    <property type="entry name" value="Pyr_redox_3"/>
    <property type="match status" value="1"/>
</dbReference>
<dbReference type="GO" id="GO:0050660">
    <property type="term" value="F:flavin adenine dinucleotide binding"/>
    <property type="evidence" value="ECO:0007669"/>
    <property type="project" value="TreeGrafter"/>
</dbReference>
<protein>
    <submittedName>
        <fullName evidence="2">NAD(P)/FAD-dependent oxidoreductase</fullName>
        <ecNumber evidence="2">1.14.13.-</ecNumber>
    </submittedName>
</protein>
<dbReference type="SUPFAM" id="SSF51905">
    <property type="entry name" value="FAD/NAD(P)-binding domain"/>
    <property type="match status" value="1"/>
</dbReference>
<dbReference type="PRINTS" id="PR00469">
    <property type="entry name" value="PNDRDTASEII"/>
</dbReference>
<gene>
    <name evidence="2" type="ORF">ABRP34_20090</name>
</gene>
<dbReference type="InterPro" id="IPR036188">
    <property type="entry name" value="FAD/NAD-bd_sf"/>
</dbReference>
<evidence type="ECO:0000313" key="2">
    <source>
        <dbReference type="EMBL" id="XCH11074.1"/>
    </source>
</evidence>
<name>A0AAU8EQE8_9MICC</name>
<dbReference type="AlphaFoldDB" id="A0AAU8EQE8"/>
<dbReference type="RefSeq" id="WP_353711531.1">
    <property type="nucleotide sequence ID" value="NZ_CP159279.1"/>
</dbReference>
<dbReference type="Gene3D" id="3.50.50.60">
    <property type="entry name" value="FAD/NAD(P)-binding domain"/>
    <property type="match status" value="2"/>
</dbReference>
<proteinExistence type="predicted"/>
<dbReference type="EC" id="1.14.13.-" evidence="2"/>
<reference evidence="2" key="1">
    <citation type="submission" date="2024-06" db="EMBL/GenBank/DDBJ databases">
        <title>Biodegradation of dimethachlon by Arthrobacter sp. K5: mechanistic insights and ecological implications.</title>
        <authorList>
            <person name="Hu S."/>
            <person name="Lu P."/>
        </authorList>
    </citation>
    <scope>NUCLEOTIDE SEQUENCE</scope>
    <source>
        <strain evidence="2">K5</strain>
    </source>
</reference>
<dbReference type="PANTHER" id="PTHR43539:SF78">
    <property type="entry name" value="FLAVIN-CONTAINING MONOOXYGENASE"/>
    <property type="match status" value="1"/>
</dbReference>
<sequence>MSPPAAPAREVDTLVIGAGQAGLATSYWLSRAGVEHQVLEQRPELGGAWQDRWDSFYLNTPNFAFLLPGMTYDGPEPDAFLPRDQVIELFRDYARRIAAPVRLGTEVTRVARAGGPTADGGFAVDTNQGRWLARNVVLANGAYQRPRIPASAAKLPQRITQLHSHDYRNPPQLPGGAVLVVGTGQSGGQITEDLLAAGREVHLSVSACPEAPRRYRGQDTFYWLLQVNLHGPDYGINGLQAAQLPSPAARFMCNPLVSGNDGGHSIRLRDLGRRGVRLHGHFEETDDGVITFSDDLAARMALVESAFGQRMKVMFDAYIAAAGLEAPVAEPVPVDDWQLPSSGARLDLDAEGITSVIWSTGYGLDFGFLDIPVLDEWNYPRHSRGVTEVPGLYAVGLPWLTKHASSTVAAVGMDAEYVVGHLAGR</sequence>
<dbReference type="EMBL" id="CP159279">
    <property type="protein sequence ID" value="XCH11074.1"/>
    <property type="molecule type" value="Genomic_DNA"/>
</dbReference>
<dbReference type="InterPro" id="IPR050982">
    <property type="entry name" value="Auxin_biosynth/cation_transpt"/>
</dbReference>
<dbReference type="PANTHER" id="PTHR43539">
    <property type="entry name" value="FLAVIN-BINDING MONOOXYGENASE-LIKE PROTEIN (AFU_ORTHOLOGUE AFUA_4G09220)"/>
    <property type="match status" value="1"/>
</dbReference>
<accession>A0AAU8EQE8</accession>
<keyword evidence="1 2" id="KW-0560">Oxidoreductase</keyword>
<evidence type="ECO:0000256" key="1">
    <source>
        <dbReference type="ARBA" id="ARBA00023002"/>
    </source>
</evidence>
<dbReference type="GO" id="GO:0004497">
    <property type="term" value="F:monooxygenase activity"/>
    <property type="evidence" value="ECO:0007669"/>
    <property type="project" value="TreeGrafter"/>
</dbReference>
<organism evidence="2">
    <name type="scientific">Arthrobacter sp. K5</name>
    <dbReference type="NCBI Taxonomy" id="2839623"/>
    <lineage>
        <taxon>Bacteria</taxon>
        <taxon>Bacillati</taxon>
        <taxon>Actinomycetota</taxon>
        <taxon>Actinomycetes</taxon>
        <taxon>Micrococcales</taxon>
        <taxon>Micrococcaceae</taxon>
        <taxon>Arthrobacter</taxon>
    </lineage>
</organism>